<feature type="domain" description="Plastocyanin-like" evidence="6">
    <location>
        <begin position="281"/>
        <end position="392"/>
    </location>
</feature>
<evidence type="ECO:0000256" key="1">
    <source>
        <dbReference type="ARBA" id="ARBA00010609"/>
    </source>
</evidence>
<protein>
    <recommendedName>
        <fullName evidence="11">Plastocyanin-like domain-containing protein</fullName>
    </recommendedName>
</protein>
<evidence type="ECO:0000256" key="2">
    <source>
        <dbReference type="ARBA" id="ARBA00022723"/>
    </source>
</evidence>
<dbReference type="InterPro" id="IPR045087">
    <property type="entry name" value="Cu-oxidase_fam"/>
</dbReference>
<reference evidence="9 10" key="2">
    <citation type="journal article" date="2019" name="G3 (Bethesda)">
        <title>Hybrid Assembly of the Genome of the Entomopathogenic Nematode Steinernema carpocapsae Identifies the X-Chromosome.</title>
        <authorList>
            <person name="Serra L."/>
            <person name="Macchietto M."/>
            <person name="Macias-Munoz A."/>
            <person name="McGill C.J."/>
            <person name="Rodriguez I.M."/>
            <person name="Rodriguez B."/>
            <person name="Murad R."/>
            <person name="Mortazavi A."/>
        </authorList>
    </citation>
    <scope>NUCLEOTIDE SEQUENCE [LARGE SCALE GENOMIC DNA]</scope>
    <source>
        <strain evidence="9 10">ALL</strain>
    </source>
</reference>
<comment type="similarity">
    <text evidence="1">Belongs to the multicopper oxidase family.</text>
</comment>
<dbReference type="AlphaFoldDB" id="A0A4U5MVA4"/>
<evidence type="ECO:0000313" key="10">
    <source>
        <dbReference type="Proteomes" id="UP000298663"/>
    </source>
</evidence>
<dbReference type="Pfam" id="PF07732">
    <property type="entry name" value="Cu-oxidase_3"/>
    <property type="match status" value="1"/>
</dbReference>
<feature type="domain" description="Plastocyanin-like" evidence="7">
    <location>
        <begin position="531"/>
        <end position="657"/>
    </location>
</feature>
<dbReference type="GO" id="GO:0005886">
    <property type="term" value="C:plasma membrane"/>
    <property type="evidence" value="ECO:0007669"/>
    <property type="project" value="TreeGrafter"/>
</dbReference>
<proteinExistence type="inferred from homology"/>
<dbReference type="STRING" id="34508.A0A4U5MVA4"/>
<keyword evidence="10" id="KW-1185">Reference proteome</keyword>
<keyword evidence="2" id="KW-0479">Metal-binding</keyword>
<dbReference type="InterPro" id="IPR011706">
    <property type="entry name" value="Cu-oxidase_C"/>
</dbReference>
<dbReference type="EMBL" id="AZBU02000006">
    <property type="protein sequence ID" value="TKR73766.1"/>
    <property type="molecule type" value="Genomic_DNA"/>
</dbReference>
<evidence type="ECO:0000259" key="8">
    <source>
        <dbReference type="Pfam" id="PF07732"/>
    </source>
</evidence>
<evidence type="ECO:0000259" key="7">
    <source>
        <dbReference type="Pfam" id="PF07731"/>
    </source>
</evidence>
<dbReference type="Gene3D" id="2.60.40.420">
    <property type="entry name" value="Cupredoxins - blue copper proteins"/>
    <property type="match status" value="3"/>
</dbReference>
<accession>A0A4U5MVA4</accession>
<sequence>MPLFTLFLVAFFGLIQGWSQYASPIVMSKPNQEGVYEFEIAVKRGLTMVYNPSQHVELAQGYFVDYNPKHMTWTLRNPSTLAECSATLPVNQSDLSGVILGDGLHRRIITVNGLSPHMGIVVPFGAKVILRLHNTQPMERASLHVHGIDKQNRWFADGVPYLQQCPVESMTTFSYSLIADTMGSHWYHGHSTYERSMGFFGSFIVKNPDETTILIDGSRIVMSRDYVAMLQDVPFAPIEEIVAAEFMVNKKWLKGYDKNGKNDCYQCRHSYDGSTTGGCVAIQSILVNGKGWHNQSEVISIPKNLPLETFVILPTQHIKIRLIHAGVHNALMVSLEDHKLTIVATDGVEVKPLQVDMLIIHAGERYDIVIKGYLKPKKTIYRFIVETMDYTQDDGLKIAPVYGLANLEYEGVDGKRHNSVDYNHSKCTSKNRCVVFNCAFKQFPPGVNFGCLHVADLDRNVPNGDLEIIKHRVFNDKFQEIFYNTYDQDGYPYKGPHGFVHKNEERLSKVSTPCDPNCDNRVNDCSCFLHKRIGLNDIVQMTIYNLNDSRPILSSHPFHIHGYHFYVVKMGFPTYDKNGKTLACNHDLNCNAKTRPTVEKWQHPSFDLESATQGYNCHSHWWLCCFKASNPGWWLTHCHITVHNAIGMGFAFKVGDDSEIPSFPNGFPVGCGSYDPKGFV</sequence>
<dbReference type="InterPro" id="IPR001117">
    <property type="entry name" value="Cu-oxidase_2nd"/>
</dbReference>
<dbReference type="InterPro" id="IPR011707">
    <property type="entry name" value="Cu-oxidase-like_N"/>
</dbReference>
<name>A0A4U5MVA4_STECR</name>
<dbReference type="Pfam" id="PF00394">
    <property type="entry name" value="Cu-oxidase"/>
    <property type="match status" value="1"/>
</dbReference>
<evidence type="ECO:0000256" key="4">
    <source>
        <dbReference type="ARBA" id="ARBA00023008"/>
    </source>
</evidence>
<evidence type="ECO:0008006" key="11">
    <source>
        <dbReference type="Google" id="ProtNLM"/>
    </source>
</evidence>
<dbReference type="GO" id="GO:0005507">
    <property type="term" value="F:copper ion binding"/>
    <property type="evidence" value="ECO:0007669"/>
    <property type="project" value="InterPro"/>
</dbReference>
<feature type="domain" description="Plastocyanin-like" evidence="8">
    <location>
        <begin position="102"/>
        <end position="208"/>
    </location>
</feature>
<comment type="caution">
    <text evidence="9">The sequence shown here is derived from an EMBL/GenBank/DDBJ whole genome shotgun (WGS) entry which is preliminary data.</text>
</comment>
<dbReference type="SUPFAM" id="SSF49503">
    <property type="entry name" value="Cupredoxins"/>
    <property type="match status" value="3"/>
</dbReference>
<organism evidence="9 10">
    <name type="scientific">Steinernema carpocapsae</name>
    <name type="common">Entomopathogenic nematode</name>
    <dbReference type="NCBI Taxonomy" id="34508"/>
    <lineage>
        <taxon>Eukaryota</taxon>
        <taxon>Metazoa</taxon>
        <taxon>Ecdysozoa</taxon>
        <taxon>Nematoda</taxon>
        <taxon>Chromadorea</taxon>
        <taxon>Rhabditida</taxon>
        <taxon>Tylenchina</taxon>
        <taxon>Panagrolaimomorpha</taxon>
        <taxon>Strongyloidoidea</taxon>
        <taxon>Steinernematidae</taxon>
        <taxon>Steinernema</taxon>
    </lineage>
</organism>
<dbReference type="InterPro" id="IPR002355">
    <property type="entry name" value="Cu_oxidase_Cu_BS"/>
</dbReference>
<feature type="chain" id="PRO_5020628528" description="Plastocyanin-like domain-containing protein" evidence="5">
    <location>
        <begin position="18"/>
        <end position="680"/>
    </location>
</feature>
<feature type="signal peptide" evidence="5">
    <location>
        <begin position="1"/>
        <end position="17"/>
    </location>
</feature>
<evidence type="ECO:0000259" key="6">
    <source>
        <dbReference type="Pfam" id="PF00394"/>
    </source>
</evidence>
<evidence type="ECO:0000256" key="3">
    <source>
        <dbReference type="ARBA" id="ARBA00023002"/>
    </source>
</evidence>
<keyword evidence="4" id="KW-0186">Copper</keyword>
<dbReference type="PROSITE" id="PS00080">
    <property type="entry name" value="MULTICOPPER_OXIDASE2"/>
    <property type="match status" value="1"/>
</dbReference>
<dbReference type="Pfam" id="PF07731">
    <property type="entry name" value="Cu-oxidase_2"/>
    <property type="match status" value="1"/>
</dbReference>
<dbReference type="InterPro" id="IPR008972">
    <property type="entry name" value="Cupredoxin"/>
</dbReference>
<dbReference type="OrthoDB" id="2121828at2759"/>
<dbReference type="PANTHER" id="PTHR11709:SF394">
    <property type="entry name" value="FI03373P-RELATED"/>
    <property type="match status" value="1"/>
</dbReference>
<gene>
    <name evidence="9" type="ORF">L596_021039</name>
</gene>
<evidence type="ECO:0000313" key="9">
    <source>
        <dbReference type="EMBL" id="TKR73766.1"/>
    </source>
</evidence>
<dbReference type="GO" id="GO:0016491">
    <property type="term" value="F:oxidoreductase activity"/>
    <property type="evidence" value="ECO:0007669"/>
    <property type="project" value="UniProtKB-KW"/>
</dbReference>
<dbReference type="PANTHER" id="PTHR11709">
    <property type="entry name" value="MULTI-COPPER OXIDASE"/>
    <property type="match status" value="1"/>
</dbReference>
<reference evidence="9 10" key="1">
    <citation type="journal article" date="2015" name="Genome Biol.">
        <title>Comparative genomics of Steinernema reveals deeply conserved gene regulatory networks.</title>
        <authorList>
            <person name="Dillman A.R."/>
            <person name="Macchietto M."/>
            <person name="Porter C.F."/>
            <person name="Rogers A."/>
            <person name="Williams B."/>
            <person name="Antoshechkin I."/>
            <person name="Lee M.M."/>
            <person name="Goodwin Z."/>
            <person name="Lu X."/>
            <person name="Lewis E.E."/>
            <person name="Goodrich-Blair H."/>
            <person name="Stock S.P."/>
            <person name="Adams B.J."/>
            <person name="Sternberg P.W."/>
            <person name="Mortazavi A."/>
        </authorList>
    </citation>
    <scope>NUCLEOTIDE SEQUENCE [LARGE SCALE GENOMIC DNA]</scope>
    <source>
        <strain evidence="9 10">ALL</strain>
    </source>
</reference>
<keyword evidence="3" id="KW-0560">Oxidoreductase</keyword>
<dbReference type="Proteomes" id="UP000298663">
    <property type="component" value="Unassembled WGS sequence"/>
</dbReference>
<dbReference type="GO" id="GO:0006826">
    <property type="term" value="P:iron ion transport"/>
    <property type="evidence" value="ECO:0007669"/>
    <property type="project" value="TreeGrafter"/>
</dbReference>
<keyword evidence="5" id="KW-0732">Signal</keyword>
<evidence type="ECO:0000256" key="5">
    <source>
        <dbReference type="SAM" id="SignalP"/>
    </source>
</evidence>